<keyword evidence="8 10" id="KW-0472">Membrane</keyword>
<gene>
    <name evidence="11" type="ORF">LIPSTDRAFT_73292</name>
</gene>
<proteinExistence type="inferred from homology"/>
<dbReference type="Pfam" id="PF10510">
    <property type="entry name" value="PIG-S"/>
    <property type="match status" value="1"/>
</dbReference>
<dbReference type="PANTHER" id="PTHR21072">
    <property type="entry name" value="GPI TRANSAMIDASE COMPONENT PIG-S"/>
    <property type="match status" value="1"/>
</dbReference>
<comment type="similarity">
    <text evidence="3">Belongs to the PIGS family.</text>
</comment>
<comment type="pathway">
    <text evidence="2">Glycolipid biosynthesis; glycosylphosphatidylinositol-anchor biosynthesis.</text>
</comment>
<dbReference type="EMBL" id="KV454297">
    <property type="protein sequence ID" value="ODQ71589.1"/>
    <property type="molecule type" value="Genomic_DNA"/>
</dbReference>
<dbReference type="AlphaFoldDB" id="A0A1E3Q1L5"/>
<evidence type="ECO:0000256" key="3">
    <source>
        <dbReference type="ARBA" id="ARBA00005316"/>
    </source>
</evidence>
<reference evidence="11 12" key="1">
    <citation type="journal article" date="2016" name="Proc. Natl. Acad. Sci. U.S.A.">
        <title>Comparative genomics of biotechnologically important yeasts.</title>
        <authorList>
            <person name="Riley R."/>
            <person name="Haridas S."/>
            <person name="Wolfe K.H."/>
            <person name="Lopes M.R."/>
            <person name="Hittinger C.T."/>
            <person name="Goeker M."/>
            <person name="Salamov A.A."/>
            <person name="Wisecaver J.H."/>
            <person name="Long T.M."/>
            <person name="Calvey C.H."/>
            <person name="Aerts A.L."/>
            <person name="Barry K.W."/>
            <person name="Choi C."/>
            <person name="Clum A."/>
            <person name="Coughlan A.Y."/>
            <person name="Deshpande S."/>
            <person name="Douglass A.P."/>
            <person name="Hanson S.J."/>
            <person name="Klenk H.-P."/>
            <person name="LaButti K.M."/>
            <person name="Lapidus A."/>
            <person name="Lindquist E.A."/>
            <person name="Lipzen A.M."/>
            <person name="Meier-Kolthoff J.P."/>
            <person name="Ohm R.A."/>
            <person name="Otillar R.P."/>
            <person name="Pangilinan J.L."/>
            <person name="Peng Y."/>
            <person name="Rokas A."/>
            <person name="Rosa C.A."/>
            <person name="Scheuner C."/>
            <person name="Sibirny A.A."/>
            <person name="Slot J.C."/>
            <person name="Stielow J.B."/>
            <person name="Sun H."/>
            <person name="Kurtzman C.P."/>
            <person name="Blackwell M."/>
            <person name="Grigoriev I.V."/>
            <person name="Jeffries T.W."/>
        </authorList>
    </citation>
    <scope>NUCLEOTIDE SEQUENCE [LARGE SCALE GENOMIC DNA]</scope>
    <source>
        <strain evidence="11 12">NRRL Y-11557</strain>
    </source>
</reference>
<name>A0A1E3Q1L5_LIPST</name>
<dbReference type="PANTHER" id="PTHR21072:SF13">
    <property type="entry name" value="GPI TRANSAMIDASE COMPONENT PIG-S"/>
    <property type="match status" value="1"/>
</dbReference>
<evidence type="ECO:0000256" key="4">
    <source>
        <dbReference type="ARBA" id="ARBA00022502"/>
    </source>
</evidence>
<keyword evidence="9" id="KW-0325">Glycoprotein</keyword>
<evidence type="ECO:0000256" key="8">
    <source>
        <dbReference type="ARBA" id="ARBA00023136"/>
    </source>
</evidence>
<protein>
    <submittedName>
        <fullName evidence="11">Uncharacterized protein</fullName>
    </submittedName>
</protein>
<evidence type="ECO:0000256" key="1">
    <source>
        <dbReference type="ARBA" id="ARBA00004477"/>
    </source>
</evidence>
<dbReference type="OrthoDB" id="28748at2759"/>
<keyword evidence="12" id="KW-1185">Reference proteome</keyword>
<keyword evidence="5 10" id="KW-0812">Transmembrane</keyword>
<keyword evidence="4" id="KW-0337">GPI-anchor biosynthesis</keyword>
<dbReference type="GO" id="GO:0016255">
    <property type="term" value="P:attachment of GPI anchor to protein"/>
    <property type="evidence" value="ECO:0007669"/>
    <property type="project" value="InterPro"/>
</dbReference>
<evidence type="ECO:0000256" key="2">
    <source>
        <dbReference type="ARBA" id="ARBA00004687"/>
    </source>
</evidence>
<comment type="subcellular location">
    <subcellularLocation>
        <location evidence="1">Endoplasmic reticulum membrane</location>
        <topology evidence="1">Multi-pass membrane protein</topology>
    </subcellularLocation>
</comment>
<keyword evidence="7 10" id="KW-1133">Transmembrane helix</keyword>
<evidence type="ECO:0000313" key="11">
    <source>
        <dbReference type="EMBL" id="ODQ71589.1"/>
    </source>
</evidence>
<dbReference type="GO" id="GO:0006506">
    <property type="term" value="P:GPI anchor biosynthetic process"/>
    <property type="evidence" value="ECO:0007669"/>
    <property type="project" value="UniProtKB-UniPathway"/>
</dbReference>
<evidence type="ECO:0000256" key="6">
    <source>
        <dbReference type="ARBA" id="ARBA00022824"/>
    </source>
</evidence>
<keyword evidence="6" id="KW-0256">Endoplasmic reticulum</keyword>
<dbReference type="GO" id="GO:0042765">
    <property type="term" value="C:GPI-anchor transamidase complex"/>
    <property type="evidence" value="ECO:0007669"/>
    <property type="project" value="InterPro"/>
</dbReference>
<sequence>MNLRGAVETLSALSRLVTSLPEMAVPSTVRDLVDSAITEWHCAVANLRSDFDQVAENRGLRHAAAAAQFARQAVFDKDMMLNMFVPFEHKIAVYLPLLGPVIVPLIAGLRRVVVESRKKEP</sequence>
<dbReference type="InterPro" id="IPR019540">
    <property type="entry name" value="PtdIno-glycan_biosynth_class_S"/>
</dbReference>
<evidence type="ECO:0000256" key="10">
    <source>
        <dbReference type="SAM" id="Phobius"/>
    </source>
</evidence>
<evidence type="ECO:0000256" key="9">
    <source>
        <dbReference type="ARBA" id="ARBA00023180"/>
    </source>
</evidence>
<dbReference type="UniPathway" id="UPA00196"/>
<evidence type="ECO:0000256" key="5">
    <source>
        <dbReference type="ARBA" id="ARBA00022692"/>
    </source>
</evidence>
<dbReference type="STRING" id="675824.A0A1E3Q1L5"/>
<dbReference type="Proteomes" id="UP000094385">
    <property type="component" value="Unassembled WGS sequence"/>
</dbReference>
<organism evidence="11 12">
    <name type="scientific">Lipomyces starkeyi NRRL Y-11557</name>
    <dbReference type="NCBI Taxonomy" id="675824"/>
    <lineage>
        <taxon>Eukaryota</taxon>
        <taxon>Fungi</taxon>
        <taxon>Dikarya</taxon>
        <taxon>Ascomycota</taxon>
        <taxon>Saccharomycotina</taxon>
        <taxon>Lipomycetes</taxon>
        <taxon>Lipomycetales</taxon>
        <taxon>Lipomycetaceae</taxon>
        <taxon>Lipomyces</taxon>
    </lineage>
</organism>
<accession>A0A1E3Q1L5</accession>
<evidence type="ECO:0000313" key="12">
    <source>
        <dbReference type="Proteomes" id="UP000094385"/>
    </source>
</evidence>
<evidence type="ECO:0000256" key="7">
    <source>
        <dbReference type="ARBA" id="ARBA00022989"/>
    </source>
</evidence>
<feature type="transmembrane region" description="Helical" evidence="10">
    <location>
        <begin position="91"/>
        <end position="109"/>
    </location>
</feature>